<sequence>MRFLLFLIAMAAWSAHASRLPLSTTRWSGMRGGGQEAAGVALRGSVSHAVVSDEAEGGEGGEGGGGDFISWEISESLRELQRARSARVKEAARSDKDEHVLRVITLEGQELDISVSEDGFLLQRTSGDDHFLGKHFESLHALLHTVSSGYKRSFQQDLLQQLQDLEKGGK</sequence>
<name>A0A7S4NV57_GUITH</name>
<keyword evidence="1" id="KW-0732">Signal</keyword>
<dbReference type="Pfam" id="PF05303">
    <property type="entry name" value="GSKIP_dom"/>
    <property type="match status" value="1"/>
</dbReference>
<dbReference type="Gene3D" id="3.30.2280.10">
    <property type="entry name" value="Hypothetical protein (hspc210)"/>
    <property type="match status" value="1"/>
</dbReference>
<accession>A0A7S4NV57</accession>
<reference evidence="3" key="1">
    <citation type="submission" date="2021-01" db="EMBL/GenBank/DDBJ databases">
        <authorList>
            <person name="Corre E."/>
            <person name="Pelletier E."/>
            <person name="Niang G."/>
            <person name="Scheremetjew M."/>
            <person name="Finn R."/>
            <person name="Kale V."/>
            <person name="Holt S."/>
            <person name="Cochrane G."/>
            <person name="Meng A."/>
            <person name="Brown T."/>
            <person name="Cohen L."/>
        </authorList>
    </citation>
    <scope>NUCLEOTIDE SEQUENCE</scope>
    <source>
        <strain evidence="3">CCMP 2712</strain>
    </source>
</reference>
<evidence type="ECO:0000256" key="1">
    <source>
        <dbReference type="SAM" id="SignalP"/>
    </source>
</evidence>
<dbReference type="EMBL" id="HBKN01028062">
    <property type="protein sequence ID" value="CAE2311561.1"/>
    <property type="molecule type" value="Transcribed_RNA"/>
</dbReference>
<feature type="signal peptide" evidence="1">
    <location>
        <begin position="1"/>
        <end position="17"/>
    </location>
</feature>
<evidence type="ECO:0000259" key="2">
    <source>
        <dbReference type="Pfam" id="PF05303"/>
    </source>
</evidence>
<feature type="domain" description="GSKIP" evidence="2">
    <location>
        <begin position="72"/>
        <end position="165"/>
    </location>
</feature>
<gene>
    <name evidence="3" type="ORF">GTHE00462_LOCUS21697</name>
</gene>
<proteinExistence type="predicted"/>
<organism evidence="3">
    <name type="scientific">Guillardia theta</name>
    <name type="common">Cryptophyte</name>
    <name type="synonym">Cryptomonas phi</name>
    <dbReference type="NCBI Taxonomy" id="55529"/>
    <lineage>
        <taxon>Eukaryota</taxon>
        <taxon>Cryptophyceae</taxon>
        <taxon>Pyrenomonadales</taxon>
        <taxon>Geminigeraceae</taxon>
        <taxon>Guillardia</taxon>
    </lineage>
</organism>
<dbReference type="InterPro" id="IPR023231">
    <property type="entry name" value="GSKIP_dom_sf"/>
</dbReference>
<evidence type="ECO:0000313" key="3">
    <source>
        <dbReference type="EMBL" id="CAE2311561.1"/>
    </source>
</evidence>
<protein>
    <recommendedName>
        <fullName evidence="2">GSKIP domain-containing protein</fullName>
    </recommendedName>
</protein>
<dbReference type="AlphaFoldDB" id="A0A7S4NV57"/>
<dbReference type="SUPFAM" id="SSF103107">
    <property type="entry name" value="Hypothetical protein c14orf129, hspc210"/>
    <property type="match status" value="1"/>
</dbReference>
<dbReference type="InterPro" id="IPR007967">
    <property type="entry name" value="GSKIP_dom"/>
</dbReference>
<feature type="chain" id="PRO_5031059197" description="GSKIP domain-containing protein" evidence="1">
    <location>
        <begin position="18"/>
        <end position="170"/>
    </location>
</feature>